<name>A0ABY9LI58_9STRE</name>
<keyword evidence="2" id="KW-1185">Reference proteome</keyword>
<accession>A0ABY9LI58</accession>
<dbReference type="RefSeq" id="WP_306675936.1">
    <property type="nucleotide sequence ID" value="NZ_CP110509.1"/>
</dbReference>
<protein>
    <submittedName>
        <fullName evidence="1">TIGR04197 family type VII secretion effector</fullName>
    </submittedName>
</protein>
<dbReference type="InterPro" id="IPR021477">
    <property type="entry name" value="TVIIS_effector_SACOL2603_fam"/>
</dbReference>
<evidence type="ECO:0000313" key="2">
    <source>
        <dbReference type="Proteomes" id="UP001238096"/>
    </source>
</evidence>
<proteinExistence type="predicted"/>
<dbReference type="NCBIfam" id="TIGR04197">
    <property type="entry name" value="T7SS_SACOL2603"/>
    <property type="match status" value="1"/>
</dbReference>
<reference evidence="2" key="1">
    <citation type="submission" date="2022-10" db="EMBL/GenBank/DDBJ databases">
        <title>Streptococcus didelphis as causative of fatal infections in opossums (Didelphis albiventris).</title>
        <authorList>
            <person name="Breyer G.M."/>
            <person name="Da Silva M.E.R.J."/>
            <person name="Siqueira F.M."/>
        </authorList>
    </citation>
    <scope>NUCLEOTIDE SEQUENCE [LARGE SCALE GENOMIC DNA]</scope>
    <source>
        <strain evidence="2">LBVP101/21</strain>
    </source>
</reference>
<dbReference type="Proteomes" id="UP001238096">
    <property type="component" value="Chromosome"/>
</dbReference>
<sequence>MAKIQSSIDEASNCASTISSAGADVMSVAQATKDETTTLSGNATAHSKIDLDDITAKQIANSINSFVGLIHGTANAFASTDSRLGQMIFLI</sequence>
<evidence type="ECO:0000313" key="1">
    <source>
        <dbReference type="EMBL" id="WMB28582.1"/>
    </source>
</evidence>
<gene>
    <name evidence="1" type="ORF">N1496_03335</name>
</gene>
<dbReference type="EMBL" id="CP110509">
    <property type="protein sequence ID" value="WMB28582.1"/>
    <property type="molecule type" value="Genomic_DNA"/>
</dbReference>
<organism evidence="1 2">
    <name type="scientific">Streptococcus didelphis</name>
    <dbReference type="NCBI Taxonomy" id="102886"/>
    <lineage>
        <taxon>Bacteria</taxon>
        <taxon>Bacillati</taxon>
        <taxon>Bacillota</taxon>
        <taxon>Bacilli</taxon>
        <taxon>Lactobacillales</taxon>
        <taxon>Streptococcaceae</taxon>
        <taxon>Streptococcus</taxon>
    </lineage>
</organism>